<dbReference type="Proteomes" id="UP000316181">
    <property type="component" value="Unassembled WGS sequence"/>
</dbReference>
<comment type="caution">
    <text evidence="5">The sequence shown here is derived from an EMBL/GenBank/DDBJ whole genome shotgun (WGS) entry which is preliminary data.</text>
</comment>
<sequence length="379" mass="38891">MAIAARIKKKCRTAVAAVTTVALVAAVAACGTGSGGTGASSAPTTATTATPLNELAVPADPKSLTGPSTATKVSDVIDPIAQNPTPALPATVTDAQGTKVTITDTSRILALDIYGTLAQVVYDLGLGDNVVGRDTSSTFDEIKDLPRVTENGHSLNGESILSLSPTVIITDTSLGPWDVLLQMRDAGVPVVVVDSDRTLENTGTIIKQVANALGLKQQGKELAKRTTDAIDAKIAQIKQIAPSDTVHKLRMAFLYVRGNAGVYYMFGEGSGADSLIEALGGYDVTAETGWTGMRPITDEGLVAAQPDLVLTMSGGLEATGGVDGLLEAVPALAQTPAGANRRIVDMDDSQIMGFGPDSAAVLDSLARAIYAPDSAAESQ</sequence>
<feature type="region of interest" description="Disordered" evidence="2">
    <location>
        <begin position="33"/>
        <end position="70"/>
    </location>
</feature>
<feature type="compositionally biased region" description="Low complexity" evidence="2">
    <location>
        <begin position="39"/>
        <end position="50"/>
    </location>
</feature>
<dbReference type="OrthoDB" id="9797736at2"/>
<dbReference type="AlphaFoldDB" id="A0A542SRD5"/>
<dbReference type="SUPFAM" id="SSF53807">
    <property type="entry name" value="Helical backbone' metal receptor"/>
    <property type="match status" value="1"/>
</dbReference>
<dbReference type="PROSITE" id="PS50983">
    <property type="entry name" value="FE_B12_PBP"/>
    <property type="match status" value="1"/>
</dbReference>
<organism evidence="5 6">
    <name type="scientific">Rarobacter incanus</name>
    <dbReference type="NCBI Taxonomy" id="153494"/>
    <lineage>
        <taxon>Bacteria</taxon>
        <taxon>Bacillati</taxon>
        <taxon>Actinomycetota</taxon>
        <taxon>Actinomycetes</taxon>
        <taxon>Micrococcales</taxon>
        <taxon>Rarobacteraceae</taxon>
        <taxon>Rarobacter</taxon>
    </lineage>
</organism>
<dbReference type="Gene3D" id="3.40.50.1980">
    <property type="entry name" value="Nitrogenase molybdenum iron protein domain"/>
    <property type="match status" value="2"/>
</dbReference>
<dbReference type="PANTHER" id="PTHR30535">
    <property type="entry name" value="VITAMIN B12-BINDING PROTEIN"/>
    <property type="match status" value="1"/>
</dbReference>
<protein>
    <submittedName>
        <fullName evidence="5">Iron complex transport system substrate-binding protein</fullName>
    </submittedName>
</protein>
<dbReference type="InterPro" id="IPR050902">
    <property type="entry name" value="ABC_Transporter_SBP"/>
</dbReference>
<feature type="signal peptide" evidence="3">
    <location>
        <begin position="1"/>
        <end position="16"/>
    </location>
</feature>
<dbReference type="Pfam" id="PF01497">
    <property type="entry name" value="Peripla_BP_2"/>
    <property type="match status" value="1"/>
</dbReference>
<dbReference type="EMBL" id="VFNV01000001">
    <property type="protein sequence ID" value="TQK77180.1"/>
    <property type="molecule type" value="Genomic_DNA"/>
</dbReference>
<keyword evidence="6" id="KW-1185">Reference proteome</keyword>
<accession>A0A542SRD5</accession>
<gene>
    <name evidence="5" type="ORF">FB389_1896</name>
</gene>
<dbReference type="RefSeq" id="WP_142112974.1">
    <property type="nucleotide sequence ID" value="NZ_BAAATB010000006.1"/>
</dbReference>
<evidence type="ECO:0000256" key="3">
    <source>
        <dbReference type="SAM" id="SignalP"/>
    </source>
</evidence>
<feature type="domain" description="Fe/B12 periplasmic-binding" evidence="4">
    <location>
        <begin position="109"/>
        <end position="373"/>
    </location>
</feature>
<keyword evidence="3" id="KW-0732">Signal</keyword>
<evidence type="ECO:0000313" key="6">
    <source>
        <dbReference type="Proteomes" id="UP000316181"/>
    </source>
</evidence>
<dbReference type="PANTHER" id="PTHR30535:SF4">
    <property type="entry name" value="HEMIN-BINDING PERIPLASMIC PROTEIN HMUT"/>
    <property type="match status" value="1"/>
</dbReference>
<evidence type="ECO:0000259" key="4">
    <source>
        <dbReference type="PROSITE" id="PS50983"/>
    </source>
</evidence>
<proteinExistence type="inferred from homology"/>
<evidence type="ECO:0000256" key="2">
    <source>
        <dbReference type="SAM" id="MobiDB-lite"/>
    </source>
</evidence>
<dbReference type="InterPro" id="IPR002491">
    <property type="entry name" value="ABC_transptr_periplasmic_BD"/>
</dbReference>
<dbReference type="PROSITE" id="PS51257">
    <property type="entry name" value="PROKAR_LIPOPROTEIN"/>
    <property type="match status" value="1"/>
</dbReference>
<evidence type="ECO:0000256" key="1">
    <source>
        <dbReference type="ARBA" id="ARBA00008814"/>
    </source>
</evidence>
<comment type="similarity">
    <text evidence="1">Belongs to the bacterial solute-binding protein 8 family.</text>
</comment>
<name>A0A542SRD5_9MICO</name>
<feature type="chain" id="PRO_5039020513" evidence="3">
    <location>
        <begin position="17"/>
        <end position="379"/>
    </location>
</feature>
<reference evidence="5 6" key="1">
    <citation type="submission" date="2019-06" db="EMBL/GenBank/DDBJ databases">
        <title>Sequencing the genomes of 1000 actinobacteria strains.</title>
        <authorList>
            <person name="Klenk H.-P."/>
        </authorList>
    </citation>
    <scope>NUCLEOTIDE SEQUENCE [LARGE SCALE GENOMIC DNA]</scope>
    <source>
        <strain evidence="5 6">DSM 10596</strain>
    </source>
</reference>
<evidence type="ECO:0000313" key="5">
    <source>
        <dbReference type="EMBL" id="TQK77180.1"/>
    </source>
</evidence>